<keyword evidence="2" id="KW-0238">DNA-binding</keyword>
<dbReference type="InterPro" id="IPR054656">
    <property type="entry name" value="DVU_1557-like"/>
</dbReference>
<name>A0AAC9RJW1_9CLOT</name>
<dbReference type="Pfam" id="PF24292">
    <property type="entry name" value="DUF7479"/>
    <property type="match status" value="1"/>
</dbReference>
<evidence type="ECO:0000259" key="1">
    <source>
        <dbReference type="Pfam" id="PF24292"/>
    </source>
</evidence>
<protein>
    <submittedName>
        <fullName evidence="2">DNA-binding protein</fullName>
    </submittedName>
</protein>
<sequence length="68" mass="7732">MKTQENTAENKWLCKCGGKMELSKVKITYLNGKYDVELLKCSCCDKVLISEDLATGKMLEVEKILEDK</sequence>
<organism evidence="3 5">
    <name type="scientific">Clostridium formicaceticum</name>
    <dbReference type="NCBI Taxonomy" id="1497"/>
    <lineage>
        <taxon>Bacteria</taxon>
        <taxon>Bacillati</taxon>
        <taxon>Bacillota</taxon>
        <taxon>Clostridia</taxon>
        <taxon>Eubacteriales</taxon>
        <taxon>Clostridiaceae</taxon>
        <taxon>Clostridium</taxon>
    </lineage>
</organism>
<reference evidence="3 5" key="2">
    <citation type="submission" date="2017-03" db="EMBL/GenBank/DDBJ databases">
        <title>Complete sequence of Clostridium formicaceticum DSM 92.</title>
        <authorList>
            <person name="Poehlein A."/>
            <person name="Karl M."/>
            <person name="Bengelsdorf F.R."/>
            <person name="Duerre P."/>
            <person name="Daniel R."/>
        </authorList>
    </citation>
    <scope>NUCLEOTIDE SEQUENCE [LARGE SCALE GENOMIC DNA]</scope>
    <source>
        <strain evidence="3 5">DSM 92</strain>
    </source>
</reference>
<evidence type="ECO:0000313" key="5">
    <source>
        <dbReference type="Proteomes" id="UP000192478"/>
    </source>
</evidence>
<evidence type="ECO:0000313" key="2">
    <source>
        <dbReference type="EMBL" id="AOY76454.1"/>
    </source>
</evidence>
<reference evidence="2 4" key="1">
    <citation type="submission" date="2016-10" db="EMBL/GenBank/DDBJ databases">
        <title>Complete Genome Sequence of Acetogen Clostridium formicoaceticum ATCC 27076.</title>
        <authorList>
            <person name="Bao T."/>
            <person name="Cheng C."/>
            <person name="Zhao J."/>
            <person name="Yang S.-T."/>
            <person name="Wang J."/>
            <person name="Wang M."/>
        </authorList>
    </citation>
    <scope>NUCLEOTIDE SEQUENCE [LARGE SCALE GENOMIC DNA]</scope>
    <source>
        <strain evidence="2 4">ATCC 27076</strain>
    </source>
</reference>
<dbReference type="KEGG" id="cfm:BJL90_11370"/>
<evidence type="ECO:0000313" key="3">
    <source>
        <dbReference type="EMBL" id="ARE86852.1"/>
    </source>
</evidence>
<dbReference type="AlphaFoldDB" id="A0AAC9RJW1"/>
<accession>A0AAC9RJW1</accession>
<dbReference type="NCBIfam" id="NF045645">
    <property type="entry name" value="DVU_1557_fam"/>
    <property type="match status" value="1"/>
</dbReference>
<dbReference type="GO" id="GO:0003677">
    <property type="term" value="F:DNA binding"/>
    <property type="evidence" value="ECO:0007669"/>
    <property type="project" value="UniProtKB-KW"/>
</dbReference>
<keyword evidence="4" id="KW-1185">Reference proteome</keyword>
<dbReference type="Proteomes" id="UP000192478">
    <property type="component" value="Chromosome"/>
</dbReference>
<dbReference type="InterPro" id="IPR055902">
    <property type="entry name" value="DUF7479"/>
</dbReference>
<proteinExistence type="predicted"/>
<feature type="domain" description="DUF7479" evidence="1">
    <location>
        <begin position="11"/>
        <end position="68"/>
    </location>
</feature>
<dbReference type="RefSeq" id="WP_070968032.1">
    <property type="nucleotide sequence ID" value="NZ_CP017603.1"/>
</dbReference>
<evidence type="ECO:0000313" key="4">
    <source>
        <dbReference type="Proteomes" id="UP000177894"/>
    </source>
</evidence>
<dbReference type="Proteomes" id="UP000177894">
    <property type="component" value="Chromosome"/>
</dbReference>
<dbReference type="EMBL" id="CP020559">
    <property type="protein sequence ID" value="ARE86852.1"/>
    <property type="molecule type" value="Genomic_DNA"/>
</dbReference>
<gene>
    <name evidence="2" type="ORF">BJL90_11370</name>
    <name evidence="3" type="ORF">CLFO_11830</name>
</gene>
<dbReference type="EMBL" id="CP017603">
    <property type="protein sequence ID" value="AOY76454.1"/>
    <property type="molecule type" value="Genomic_DNA"/>
</dbReference>